<accession>A0A366E9B0</accession>
<evidence type="ECO:0000259" key="1">
    <source>
        <dbReference type="Pfam" id="PF00425"/>
    </source>
</evidence>
<dbReference type="InterPro" id="IPR019999">
    <property type="entry name" value="Anth_synth_I-like"/>
</dbReference>
<dbReference type="InterPro" id="IPR036038">
    <property type="entry name" value="Aminotransferase-like"/>
</dbReference>
<sequence>MSKPFFQFSFGTDKISPLTFVDPITIYQAKTIGDVIPILHKVEKAVEQGYYAAGFLAYEAAPAFDASYQVFQADHAFPFVYFAIFEKPSSLKGYASKQSYHLSDWEFRSNYDSYQVGIKNVKQAIERGDTYQINYTTHMEAEFSGDPYKFYQQLKQNQQANYSAYFSFDNYHVLSASPELFFHVKNGKITTKPMKGTAARGLWYEQDQQLKQTLYDSEKERAENLMIVDLLRNDVGKIATLGSVKVEKLLEVETYPTVHQMTSTVTANIKQGIGLVDWFQALFPCGSITGAPKVKTMEYIASFEQSPRGIYCGAIGYITPNQEAIFNVPIRTVVIDQARQQATYGVGSGITWDSSVKNEFKELQTKAKLLTEKRPSFELLETMLLTEGNFFIASYHMKRLANSAAYFNSPFSQKKVQSALAEVKQTRQTGNYKVRLLLDKQGMVHTHVDPLTPSPSSVVCALAKQPIVQENIFHYHKTTNRLIYHVHETHEPSIFSTLLWNDKEEITEFTTGNVVVEYNNKFYTPPIACGVLPGTYREYLLDQGIIEEKIIRKHEITSATNIWFINGVRGWIRVKIVGLC</sequence>
<dbReference type="InterPro" id="IPR015890">
    <property type="entry name" value="Chorismate_C"/>
</dbReference>
<evidence type="ECO:0000313" key="3">
    <source>
        <dbReference type="Proteomes" id="UP000252254"/>
    </source>
</evidence>
<feature type="domain" description="Chorismate-utilising enzyme C-terminal" evidence="1">
    <location>
        <begin position="112"/>
        <end position="366"/>
    </location>
</feature>
<dbReference type="Pfam" id="PF00425">
    <property type="entry name" value="Chorismate_bind"/>
    <property type="match status" value="1"/>
</dbReference>
<dbReference type="InterPro" id="IPR005801">
    <property type="entry name" value="ADC_synthase"/>
</dbReference>
<keyword evidence="3" id="KW-1185">Reference proteome</keyword>
<reference evidence="2 3" key="1">
    <citation type="submission" date="2018-06" db="EMBL/GenBank/DDBJ databases">
        <title>Genomic Encyclopedia of Type Strains, Phase IV (KMG-IV): sequencing the most valuable type-strain genomes for metagenomic binning, comparative biology and taxonomic classification.</title>
        <authorList>
            <person name="Goeker M."/>
        </authorList>
    </citation>
    <scope>NUCLEOTIDE SEQUENCE [LARGE SCALE GENOMIC DNA]</scope>
    <source>
        <strain evidence="2 3">DSM 15140</strain>
    </source>
</reference>
<dbReference type="AlphaFoldDB" id="A0A366E9B0"/>
<proteinExistence type="predicted"/>
<dbReference type="Proteomes" id="UP000252254">
    <property type="component" value="Unassembled WGS sequence"/>
</dbReference>
<gene>
    <name evidence="2" type="ORF">DES48_10617</name>
</gene>
<dbReference type="PRINTS" id="PR00095">
    <property type="entry name" value="ANTSNTHASEI"/>
</dbReference>
<evidence type="ECO:0000313" key="2">
    <source>
        <dbReference type="EMBL" id="RBO97998.1"/>
    </source>
</evidence>
<dbReference type="GO" id="GO:0000162">
    <property type="term" value="P:L-tryptophan biosynthetic process"/>
    <property type="evidence" value="ECO:0007669"/>
    <property type="project" value="TreeGrafter"/>
</dbReference>
<dbReference type="STRING" id="200904.GCA_900168775_00836"/>
<dbReference type="EMBL" id="QNRI01000006">
    <property type="protein sequence ID" value="RBO97998.1"/>
    <property type="molecule type" value="Genomic_DNA"/>
</dbReference>
<dbReference type="GO" id="GO:0016829">
    <property type="term" value="F:lyase activity"/>
    <property type="evidence" value="ECO:0007669"/>
    <property type="project" value="UniProtKB-KW"/>
</dbReference>
<dbReference type="Gene3D" id="3.30.470.10">
    <property type="match status" value="1"/>
</dbReference>
<dbReference type="Gene3D" id="3.20.10.10">
    <property type="entry name" value="D-amino Acid Aminotransferase, subunit A, domain 2"/>
    <property type="match status" value="1"/>
</dbReference>
<dbReference type="OrthoDB" id="9803598at2"/>
<dbReference type="PANTHER" id="PTHR11236">
    <property type="entry name" value="AMINOBENZOATE/ANTHRANILATE SYNTHASE"/>
    <property type="match status" value="1"/>
</dbReference>
<dbReference type="SUPFAM" id="SSF56752">
    <property type="entry name" value="D-aminoacid aminotransferase-like PLP-dependent enzymes"/>
    <property type="match status" value="1"/>
</dbReference>
<dbReference type="InterPro" id="IPR005802">
    <property type="entry name" value="ADC_synth_comp_1"/>
</dbReference>
<dbReference type="SUPFAM" id="SSF56322">
    <property type="entry name" value="ADC synthase"/>
    <property type="match status" value="1"/>
</dbReference>
<dbReference type="InterPro" id="IPR001544">
    <property type="entry name" value="Aminotrans_IV"/>
</dbReference>
<organism evidence="2 3">
    <name type="scientific">Paraliobacillus ryukyuensis</name>
    <dbReference type="NCBI Taxonomy" id="200904"/>
    <lineage>
        <taxon>Bacteria</taxon>
        <taxon>Bacillati</taxon>
        <taxon>Bacillota</taxon>
        <taxon>Bacilli</taxon>
        <taxon>Bacillales</taxon>
        <taxon>Bacillaceae</taxon>
        <taxon>Paraliobacillus</taxon>
    </lineage>
</organism>
<protein>
    <submittedName>
        <fullName evidence="2">Aminodeoxychorismate synthase subunit I /aminodeoxychorismate lyase apoprotein</fullName>
    </submittedName>
</protein>
<comment type="caution">
    <text evidence="2">The sequence shown here is derived from an EMBL/GenBank/DDBJ whole genome shotgun (WGS) entry which is preliminary data.</text>
</comment>
<dbReference type="Gene3D" id="3.60.120.10">
    <property type="entry name" value="Anthranilate synthase"/>
    <property type="match status" value="1"/>
</dbReference>
<dbReference type="InterPro" id="IPR043132">
    <property type="entry name" value="BCAT-like_C"/>
</dbReference>
<dbReference type="NCBIfam" id="TIGR00553">
    <property type="entry name" value="pabB"/>
    <property type="match status" value="1"/>
</dbReference>
<dbReference type="GO" id="GO:0046820">
    <property type="term" value="F:4-amino-4-deoxychorismate synthase activity"/>
    <property type="evidence" value="ECO:0007669"/>
    <property type="project" value="TreeGrafter"/>
</dbReference>
<dbReference type="Pfam" id="PF01063">
    <property type="entry name" value="Aminotran_4"/>
    <property type="match status" value="1"/>
</dbReference>
<dbReference type="PANTHER" id="PTHR11236:SF50">
    <property type="entry name" value="AMINODEOXYCHORISMATE SYNTHASE COMPONENT 1"/>
    <property type="match status" value="1"/>
</dbReference>
<dbReference type="RefSeq" id="WP_113868840.1">
    <property type="nucleotide sequence ID" value="NZ_BAABQN010000008.1"/>
</dbReference>
<keyword evidence="2" id="KW-0456">Lyase</keyword>
<dbReference type="InterPro" id="IPR043131">
    <property type="entry name" value="BCAT-like_N"/>
</dbReference>
<dbReference type="GO" id="GO:0009396">
    <property type="term" value="P:folic acid-containing compound biosynthetic process"/>
    <property type="evidence" value="ECO:0007669"/>
    <property type="project" value="InterPro"/>
</dbReference>
<name>A0A366E9B0_9BACI</name>